<name>Q6XMV4_RHOER</name>
<dbReference type="AlphaFoldDB" id="Q6XMV4"/>
<dbReference type="InterPro" id="IPR027417">
    <property type="entry name" value="P-loop_NTPase"/>
</dbReference>
<dbReference type="Gene3D" id="3.40.50.300">
    <property type="entry name" value="P-loop containing nucleotide triphosphate hydrolases"/>
    <property type="match status" value="1"/>
</dbReference>
<gene>
    <name evidence="1" type="ORF">PBD2.192</name>
</gene>
<geneLocation type="plasmid" evidence="1">
    <name>pBD2</name>
</geneLocation>
<organism evidence="1">
    <name type="scientific">Rhodococcus erythropolis</name>
    <name type="common">Arthrobacter picolinophilus</name>
    <dbReference type="NCBI Taxonomy" id="1833"/>
    <lineage>
        <taxon>Bacteria</taxon>
        <taxon>Bacillati</taxon>
        <taxon>Actinomycetota</taxon>
        <taxon>Actinomycetes</taxon>
        <taxon>Mycobacteriales</taxon>
        <taxon>Nocardiaceae</taxon>
        <taxon>Rhodococcus</taxon>
        <taxon>Rhodococcus erythropolis group</taxon>
    </lineage>
</organism>
<proteinExistence type="predicted"/>
<reference evidence="1" key="1">
    <citation type="journal article" date="2003" name="J. Bacteriol.">
        <title>Complete nucleotide sequence and genetic organization of the 210-kilobase linear plasmid of Rhodococcus erythropolis BD2.</title>
        <authorList>
            <person name="Stecker C."/>
            <person name="Johann A."/>
            <person name="Herzberg C."/>
            <person name="Averhoff B."/>
            <person name="Gottschalk G."/>
        </authorList>
    </citation>
    <scope>NUCLEOTIDE SEQUENCE</scope>
    <source>
        <strain evidence="1">BD2</strain>
        <plasmid evidence="1">pBD2</plasmid>
    </source>
</reference>
<protein>
    <submittedName>
        <fullName evidence="1">Uncharacterized protein</fullName>
    </submittedName>
</protein>
<sequence length="171" mass="19605">MLTPHEIEARRPYLTYLSIGDGPLQPDAPHATVNTRRWFRRIDGVPVPTSARRRLHEQILGQWRAANRHVARERSAIVMAGPPGTGKLSIHEQLFRDRDQRRWRELDANVFKRCLLDAALADGTFEELVPPELRSAGGEEQVLSFRVVGVAPSRVDRLSVCGRRTRCRRRR</sequence>
<accession>Q6XMV4</accession>
<evidence type="ECO:0000313" key="1">
    <source>
        <dbReference type="EMBL" id="AAP74077.1"/>
    </source>
</evidence>
<keyword evidence="1" id="KW-0614">Plasmid</keyword>
<dbReference type="EMBL" id="AY223810">
    <property type="protein sequence ID" value="AAP74077.1"/>
    <property type="molecule type" value="Genomic_DNA"/>
</dbReference>